<dbReference type="AlphaFoldDB" id="A0A9D4K907"/>
<reference evidence="1" key="1">
    <citation type="journal article" date="2019" name="bioRxiv">
        <title>The Genome of the Zebra Mussel, Dreissena polymorpha: A Resource for Invasive Species Research.</title>
        <authorList>
            <person name="McCartney M.A."/>
            <person name="Auch B."/>
            <person name="Kono T."/>
            <person name="Mallez S."/>
            <person name="Zhang Y."/>
            <person name="Obille A."/>
            <person name="Becker A."/>
            <person name="Abrahante J.E."/>
            <person name="Garbe J."/>
            <person name="Badalamenti J.P."/>
            <person name="Herman A."/>
            <person name="Mangelson H."/>
            <person name="Liachko I."/>
            <person name="Sullivan S."/>
            <person name="Sone E.D."/>
            <person name="Koren S."/>
            <person name="Silverstein K.A.T."/>
            <person name="Beckman K.B."/>
            <person name="Gohl D.M."/>
        </authorList>
    </citation>
    <scope>NUCLEOTIDE SEQUENCE</scope>
    <source>
        <strain evidence="1">Duluth1</strain>
        <tissue evidence="1">Whole animal</tissue>
    </source>
</reference>
<proteinExistence type="predicted"/>
<dbReference type="Proteomes" id="UP000828390">
    <property type="component" value="Unassembled WGS sequence"/>
</dbReference>
<organism evidence="1 2">
    <name type="scientific">Dreissena polymorpha</name>
    <name type="common">Zebra mussel</name>
    <name type="synonym">Mytilus polymorpha</name>
    <dbReference type="NCBI Taxonomy" id="45954"/>
    <lineage>
        <taxon>Eukaryota</taxon>
        <taxon>Metazoa</taxon>
        <taxon>Spiralia</taxon>
        <taxon>Lophotrochozoa</taxon>
        <taxon>Mollusca</taxon>
        <taxon>Bivalvia</taxon>
        <taxon>Autobranchia</taxon>
        <taxon>Heteroconchia</taxon>
        <taxon>Euheterodonta</taxon>
        <taxon>Imparidentia</taxon>
        <taxon>Neoheterodontei</taxon>
        <taxon>Myida</taxon>
        <taxon>Dreissenoidea</taxon>
        <taxon>Dreissenidae</taxon>
        <taxon>Dreissena</taxon>
    </lineage>
</organism>
<evidence type="ECO:0000313" key="2">
    <source>
        <dbReference type="Proteomes" id="UP000828390"/>
    </source>
</evidence>
<keyword evidence="2" id="KW-1185">Reference proteome</keyword>
<feature type="non-terminal residue" evidence="1">
    <location>
        <position position="1"/>
    </location>
</feature>
<accession>A0A9D4K907</accession>
<dbReference type="EMBL" id="JAIWYP010000004">
    <property type="protein sequence ID" value="KAH3835062.1"/>
    <property type="molecule type" value="Genomic_DNA"/>
</dbReference>
<reference evidence="1" key="2">
    <citation type="submission" date="2020-11" db="EMBL/GenBank/DDBJ databases">
        <authorList>
            <person name="McCartney M.A."/>
            <person name="Auch B."/>
            <person name="Kono T."/>
            <person name="Mallez S."/>
            <person name="Becker A."/>
            <person name="Gohl D.M."/>
            <person name="Silverstein K.A.T."/>
            <person name="Koren S."/>
            <person name="Bechman K.B."/>
            <person name="Herman A."/>
            <person name="Abrahante J.E."/>
            <person name="Garbe J."/>
        </authorList>
    </citation>
    <scope>NUCLEOTIDE SEQUENCE</scope>
    <source>
        <strain evidence="1">Duluth1</strain>
        <tissue evidence="1">Whole animal</tissue>
    </source>
</reference>
<name>A0A9D4K907_DREPO</name>
<gene>
    <name evidence="1" type="ORF">DPMN_108400</name>
</gene>
<comment type="caution">
    <text evidence="1">The sequence shown here is derived from an EMBL/GenBank/DDBJ whole genome shotgun (WGS) entry which is preliminary data.</text>
</comment>
<protein>
    <submittedName>
        <fullName evidence="1">Uncharacterized protein</fullName>
    </submittedName>
</protein>
<sequence length="70" mass="7295">MNSDICDNAGRLNVEGASIEKAPQCRNNAGRLNGASIEKAPQCRNNAGRLNVETTQGASIENIRGIGVGV</sequence>
<evidence type="ECO:0000313" key="1">
    <source>
        <dbReference type="EMBL" id="KAH3835062.1"/>
    </source>
</evidence>